<reference evidence="3" key="1">
    <citation type="submission" date="2017-02" db="UniProtKB">
        <authorList>
            <consortium name="WormBaseParasite"/>
        </authorList>
    </citation>
    <scope>IDENTIFICATION</scope>
</reference>
<dbReference type="Proteomes" id="UP000276776">
    <property type="component" value="Unassembled WGS sequence"/>
</dbReference>
<evidence type="ECO:0000313" key="1">
    <source>
        <dbReference type="EMBL" id="VDM99321.1"/>
    </source>
</evidence>
<sequence length="116" mass="13110">MYDIMLQLEKFVRSNPKFNEKSSILGQIAGRFNCSGMNDVAGLDKMANFSSFEFRVGSCFKVLHQTIGSDRSSCRQKSVNSAKYPMSEDLVNYPLLFGSTTYWFHIGNFCIIPIVS</sequence>
<keyword evidence="2" id="KW-1185">Reference proteome</keyword>
<dbReference type="EMBL" id="UYYF01000922">
    <property type="protein sequence ID" value="VDM99321.1"/>
    <property type="molecule type" value="Genomic_DNA"/>
</dbReference>
<gene>
    <name evidence="1" type="ORF">TCLT_LOCUS3048</name>
</gene>
<name>A0A0N5CS47_THECL</name>
<accession>A0A0N5CS47</accession>
<evidence type="ECO:0000313" key="2">
    <source>
        <dbReference type="Proteomes" id="UP000276776"/>
    </source>
</evidence>
<organism evidence="3">
    <name type="scientific">Thelazia callipaeda</name>
    <name type="common">Oriental eyeworm</name>
    <name type="synonym">Parasitic nematode</name>
    <dbReference type="NCBI Taxonomy" id="103827"/>
    <lineage>
        <taxon>Eukaryota</taxon>
        <taxon>Metazoa</taxon>
        <taxon>Ecdysozoa</taxon>
        <taxon>Nematoda</taxon>
        <taxon>Chromadorea</taxon>
        <taxon>Rhabditida</taxon>
        <taxon>Spirurina</taxon>
        <taxon>Spiruromorpha</taxon>
        <taxon>Thelazioidea</taxon>
        <taxon>Thelaziidae</taxon>
        <taxon>Thelazia</taxon>
    </lineage>
</organism>
<dbReference type="AlphaFoldDB" id="A0A0N5CS47"/>
<evidence type="ECO:0000313" key="3">
    <source>
        <dbReference type="WBParaSite" id="TCLT_0000304801-mRNA-1"/>
    </source>
</evidence>
<proteinExistence type="predicted"/>
<protein>
    <submittedName>
        <fullName evidence="3">DNA-directed RNA polymerase</fullName>
    </submittedName>
</protein>
<dbReference type="WBParaSite" id="TCLT_0000304801-mRNA-1">
    <property type="protein sequence ID" value="TCLT_0000304801-mRNA-1"/>
    <property type="gene ID" value="TCLT_0000304801"/>
</dbReference>
<reference evidence="1 2" key="2">
    <citation type="submission" date="2018-11" db="EMBL/GenBank/DDBJ databases">
        <authorList>
            <consortium name="Pathogen Informatics"/>
        </authorList>
    </citation>
    <scope>NUCLEOTIDE SEQUENCE [LARGE SCALE GENOMIC DNA]</scope>
</reference>